<proteinExistence type="predicted"/>
<protein>
    <submittedName>
        <fullName evidence="1">Uncharacterized protein</fullName>
    </submittedName>
</protein>
<sequence>MIKKPPFRLQTPLEEALSEALHPKAPSASSGLLDTPWMEEMRRQCDVDPQYRRRVEALRDQHKADPIFTPIFTAILGSGGLGLFGGAALNVAAGIASAIATTAVVPGVQVKI</sequence>
<organism evidence="1 2">
    <name type="scientific">Mesorhizobium helmanticense</name>
    <dbReference type="NCBI Taxonomy" id="1776423"/>
    <lineage>
        <taxon>Bacteria</taxon>
        <taxon>Pseudomonadati</taxon>
        <taxon>Pseudomonadota</taxon>
        <taxon>Alphaproteobacteria</taxon>
        <taxon>Hyphomicrobiales</taxon>
        <taxon>Phyllobacteriaceae</taxon>
        <taxon>Mesorhizobium</taxon>
    </lineage>
</organism>
<dbReference type="RefSeq" id="WP_107652136.1">
    <property type="nucleotide sequence ID" value="NZ_PZJX01000050.1"/>
</dbReference>
<name>A0A2T4IP11_9HYPH</name>
<keyword evidence="2" id="KW-1185">Reference proteome</keyword>
<evidence type="ECO:0000313" key="2">
    <source>
        <dbReference type="Proteomes" id="UP000240259"/>
    </source>
</evidence>
<gene>
    <name evidence="1" type="ORF">C9427_27225</name>
</gene>
<reference evidence="1 2" key="1">
    <citation type="submission" date="2018-03" db="EMBL/GenBank/DDBJ databases">
        <title>Genome sequence of the symbiotic type strain Mesorhizobium helmanticense CSLC115NT isolated from Lotus corniculatus nodules.</title>
        <authorList>
            <person name="Sannazzaro A.I."/>
            <person name="Torres Tejerizo G.A."/>
            <person name="Dip D."/>
            <person name="Caballero M."/>
            <person name="Pistorio M."/>
            <person name="Estrella M.J."/>
        </authorList>
    </citation>
    <scope>NUCLEOTIDE SEQUENCE [LARGE SCALE GENOMIC DNA]</scope>
    <source>
        <strain evidence="1 2">CSLC115N</strain>
    </source>
</reference>
<accession>A0A2T4IP11</accession>
<dbReference type="Proteomes" id="UP000240259">
    <property type="component" value="Unassembled WGS sequence"/>
</dbReference>
<dbReference type="AlphaFoldDB" id="A0A2T4IP11"/>
<comment type="caution">
    <text evidence="1">The sequence shown here is derived from an EMBL/GenBank/DDBJ whole genome shotgun (WGS) entry which is preliminary data.</text>
</comment>
<evidence type="ECO:0000313" key="1">
    <source>
        <dbReference type="EMBL" id="PTE07394.1"/>
    </source>
</evidence>
<dbReference type="EMBL" id="PZJX01000050">
    <property type="protein sequence ID" value="PTE07394.1"/>
    <property type="molecule type" value="Genomic_DNA"/>
</dbReference>